<comment type="caution">
    <text evidence="2">The sequence shown here is derived from an EMBL/GenBank/DDBJ whole genome shotgun (WGS) entry which is preliminary data.</text>
</comment>
<evidence type="ECO:0000313" key="3">
    <source>
        <dbReference type="Proteomes" id="UP000004923"/>
    </source>
</evidence>
<evidence type="ECO:0000313" key="2">
    <source>
        <dbReference type="EMBL" id="EFY04881.1"/>
    </source>
</evidence>
<dbReference type="Proteomes" id="UP000004923">
    <property type="component" value="Unassembled WGS sequence"/>
</dbReference>
<feature type="signal peptide" evidence="1">
    <location>
        <begin position="1"/>
        <end position="24"/>
    </location>
</feature>
<feature type="chain" id="PRO_5003226933" evidence="1">
    <location>
        <begin position="25"/>
        <end position="269"/>
    </location>
</feature>
<keyword evidence="3" id="KW-1185">Reference proteome</keyword>
<name>E8LE62_9FIRM</name>
<protein>
    <submittedName>
        <fullName evidence="2">Uncharacterized protein</fullName>
    </submittedName>
</protein>
<dbReference type="EMBL" id="AEVN01000045">
    <property type="protein sequence ID" value="EFY04881.1"/>
    <property type="molecule type" value="Genomic_DNA"/>
</dbReference>
<sequence>MKKLLCALACGALLLCGGMSVARADYYEMYNPATHVEGGAMEYETTRGVLMDLKVHSVEWQDDHYRFETEASGVVRFAHDGERFIGYLHVPNLASYENGMGYPSRYRYSMPLYEKYALSNPQGYQAQSKLYGAWILGEPEGNNRVLPSLAGTYERSNKRGTRFVQGETEMPWNVAVLFLQLVLEPNVNLLDRNNCHFSFWDYQWEQEKALYPDVDKRYSYHTMTKAGDPDAPNPVQFKDARYLVEKSGRLIYNVADDGTVRKIYDLADE</sequence>
<organism evidence="2 3">
    <name type="scientific">Phascolarctobacterium succinatutens YIT 12067</name>
    <dbReference type="NCBI Taxonomy" id="626939"/>
    <lineage>
        <taxon>Bacteria</taxon>
        <taxon>Bacillati</taxon>
        <taxon>Bacillota</taxon>
        <taxon>Negativicutes</taxon>
        <taxon>Acidaminococcales</taxon>
        <taxon>Acidaminococcaceae</taxon>
        <taxon>Phascolarctobacterium</taxon>
    </lineage>
</organism>
<dbReference type="RefSeq" id="WP_009145498.1">
    <property type="nucleotide sequence ID" value="NZ_GL830884.1"/>
</dbReference>
<gene>
    <name evidence="2" type="ORF">HMPREF9443_01133</name>
</gene>
<keyword evidence="1" id="KW-0732">Signal</keyword>
<reference evidence="2 3" key="1">
    <citation type="submission" date="2011-01" db="EMBL/GenBank/DDBJ databases">
        <authorList>
            <person name="Weinstock G."/>
            <person name="Sodergren E."/>
            <person name="Clifton S."/>
            <person name="Fulton L."/>
            <person name="Fulton B."/>
            <person name="Courtney L."/>
            <person name="Fronick C."/>
            <person name="Harrison M."/>
            <person name="Strong C."/>
            <person name="Farmer C."/>
            <person name="Delahaunty K."/>
            <person name="Markovic C."/>
            <person name="Hall O."/>
            <person name="Minx P."/>
            <person name="Tomlinson C."/>
            <person name="Mitreva M."/>
            <person name="Hou S."/>
            <person name="Chen J."/>
            <person name="Wollam A."/>
            <person name="Pepin K.H."/>
            <person name="Johnson M."/>
            <person name="Bhonagiri V."/>
            <person name="Zhang X."/>
            <person name="Suruliraj S."/>
            <person name="Warren W."/>
            <person name="Chinwalla A."/>
            <person name="Mardis E.R."/>
            <person name="Wilson R.K."/>
        </authorList>
    </citation>
    <scope>NUCLEOTIDE SEQUENCE [LARGE SCALE GENOMIC DNA]</scope>
    <source>
        <strain evidence="2 3">YIT 12067</strain>
    </source>
</reference>
<dbReference type="AlphaFoldDB" id="E8LE62"/>
<dbReference type="HOGENOM" id="CLU_1033862_0_0_9"/>
<accession>E8LE62</accession>
<evidence type="ECO:0000256" key="1">
    <source>
        <dbReference type="SAM" id="SignalP"/>
    </source>
</evidence>
<proteinExistence type="predicted"/>